<dbReference type="InterPro" id="IPR003439">
    <property type="entry name" value="ABC_transporter-like_ATP-bd"/>
</dbReference>
<feature type="transmembrane region" description="Helical" evidence="10">
    <location>
        <begin position="242"/>
        <end position="264"/>
    </location>
</feature>
<dbReference type="AlphaFoldDB" id="E6U8L2"/>
<dbReference type="PROSITE" id="PS00211">
    <property type="entry name" value="ABC_TRANSPORTER_1"/>
    <property type="match status" value="1"/>
</dbReference>
<feature type="transmembrane region" description="Helical" evidence="10">
    <location>
        <begin position="328"/>
        <end position="361"/>
    </location>
</feature>
<sequence>MSEQKKTAGPMNHGGPGGSLGRPVEKAKDFGGTLKRLLGYLRPQRMRLTVVVIFAVLGTVFMVVGPKISGQAINKLTDGFIAKSAVNNVSKIQTQAAPNIKKLLDGMSAAKAQAKAAADAKVEAQFGQAGADVTNSAALAASARATAEAQAMQTAQAAVLKQANLTQAQFDAMQAFYNLPNVKTIKSANEKADTVQKIFDLSKQMPQSSGNKASIKESDLKTALADIRETGGAVPFGDIFRIIVLMLAVYALSAIFTFVMQYLMSTVAQKTVYDMRRDVDLKLAKLPLKYFDGHSNGEILSRVTNDVDTISTTLQQSLTQLIQSVLQLVGFIIMMLTISPALTGITLATLPLYIFATAMIAKQSQKHFARQQKYLGQLSGHTEEMFTGHKIVKAFGHEDEAIDIFEDSNEKLYAAGWKAQFLSGIMFPTMNFISNIGYVLVSVFGGLFVTKNWLNVGDIVAFIQYSRQFTMPIIQTANITNIIQSTIACAERVFEVLDEDEETPEPANPPVLENPLGNVVFEHVKFSYKDTEPLMEDMNLHVKKGDTIAIVGPTGAGKTTLVNLLMRFYEIKGGKITFDGVDTREMRRGDLRTLFGMVLQDTWLFTGTIEANIAYGREGATHEDVVRAAEAAHADHFIRSLPDGYNTVLNEEATNISQGQKQLLTIARAILADPAVLILDEATSSVDTRTEVLIQHAMAKLMEGRTNFVIAHRLSTIRDAKMILVMNHGSVIEQGNHEELLAKGGFYADLYNAQFSGASIDEAG</sequence>
<dbReference type="InterPro" id="IPR011527">
    <property type="entry name" value="ABC1_TM_dom"/>
</dbReference>
<dbReference type="GO" id="GO:0005886">
    <property type="term" value="C:plasma membrane"/>
    <property type="evidence" value="ECO:0007669"/>
    <property type="project" value="UniProtKB-SubCell"/>
</dbReference>
<dbReference type="Gene3D" id="3.40.50.300">
    <property type="entry name" value="P-loop containing nucleotide triphosphate hydrolases"/>
    <property type="match status" value="1"/>
</dbReference>
<evidence type="ECO:0000256" key="3">
    <source>
        <dbReference type="ARBA" id="ARBA00022475"/>
    </source>
</evidence>
<dbReference type="Pfam" id="PF00664">
    <property type="entry name" value="ABC_membrane"/>
    <property type="match status" value="1"/>
</dbReference>
<keyword evidence="14" id="KW-1185">Reference proteome</keyword>
<evidence type="ECO:0000256" key="7">
    <source>
        <dbReference type="ARBA" id="ARBA00022989"/>
    </source>
</evidence>
<dbReference type="InterPro" id="IPR039421">
    <property type="entry name" value="Type_1_exporter"/>
</dbReference>
<dbReference type="CDD" id="cd18547">
    <property type="entry name" value="ABC_6TM_Tm288_like"/>
    <property type="match status" value="1"/>
</dbReference>
<dbReference type="EMBL" id="CP002400">
    <property type="protein sequence ID" value="ADU26003.1"/>
    <property type="molecule type" value="Genomic_DNA"/>
</dbReference>
<feature type="transmembrane region" description="Helical" evidence="10">
    <location>
        <begin position="46"/>
        <end position="65"/>
    </location>
</feature>
<protein>
    <submittedName>
        <fullName evidence="13">ABC transporter transmembrane region</fullName>
    </submittedName>
</protein>
<dbReference type="InterPro" id="IPR036640">
    <property type="entry name" value="ABC1_TM_sf"/>
</dbReference>
<keyword evidence="6" id="KW-0067">ATP-binding</keyword>
<keyword evidence="7 10" id="KW-1133">Transmembrane helix</keyword>
<evidence type="ECO:0000256" key="10">
    <source>
        <dbReference type="SAM" id="Phobius"/>
    </source>
</evidence>
<evidence type="ECO:0000259" key="12">
    <source>
        <dbReference type="PROSITE" id="PS50929"/>
    </source>
</evidence>
<dbReference type="Gene3D" id="1.20.1560.10">
    <property type="entry name" value="ABC transporter type 1, transmembrane domain"/>
    <property type="match status" value="2"/>
</dbReference>
<feature type="domain" description="ABC transmembrane type-1" evidence="12">
    <location>
        <begin position="242"/>
        <end position="485"/>
    </location>
</feature>
<dbReference type="Proteomes" id="UP000001551">
    <property type="component" value="Chromosome"/>
</dbReference>
<evidence type="ECO:0000256" key="9">
    <source>
        <dbReference type="SAM" id="MobiDB-lite"/>
    </source>
</evidence>
<keyword evidence="8 10" id="KW-0472">Membrane</keyword>
<feature type="region of interest" description="Disordered" evidence="9">
    <location>
        <begin position="1"/>
        <end position="25"/>
    </location>
</feature>
<reference evidence="13 14" key="1">
    <citation type="submission" date="2010-12" db="EMBL/GenBank/DDBJ databases">
        <title>Complete sequence of Ethanoligenens harbinense YUAN-3.</title>
        <authorList>
            <person name="Lucas S."/>
            <person name="Copeland A."/>
            <person name="Lapidus A."/>
            <person name="Cheng J.-F."/>
            <person name="Bruce D."/>
            <person name="Goodwin L."/>
            <person name="Pitluck S."/>
            <person name="Chertkov O."/>
            <person name="Misra M."/>
            <person name="Detter J.C."/>
            <person name="Han C."/>
            <person name="Tapia R."/>
            <person name="Land M."/>
            <person name="Hauser L."/>
            <person name="Jeffries C."/>
            <person name="Kyrpides N."/>
            <person name="Ivanova N."/>
            <person name="Mikhailova N."/>
            <person name="Wang A."/>
            <person name="Mouttaki H."/>
            <person name="He Z."/>
            <person name="Zhou J."/>
            <person name="Hemme C.L."/>
            <person name="Woyke T."/>
        </authorList>
    </citation>
    <scope>NUCLEOTIDE SEQUENCE [LARGE SCALE GENOMIC DNA]</scope>
    <source>
        <strain evidence="14">DSM 18485 / JCM 12961 / CGMCC 1.5033 / YUAN-3</strain>
    </source>
</reference>
<keyword evidence="2" id="KW-0813">Transport</keyword>
<evidence type="ECO:0000256" key="1">
    <source>
        <dbReference type="ARBA" id="ARBA00004651"/>
    </source>
</evidence>
<keyword evidence="4 10" id="KW-0812">Transmembrane</keyword>
<dbReference type="FunFam" id="1.20.1560.10:FF:000011">
    <property type="entry name" value="Multidrug ABC transporter ATP-binding protein"/>
    <property type="match status" value="1"/>
</dbReference>
<evidence type="ECO:0000313" key="13">
    <source>
        <dbReference type="EMBL" id="ADU26003.1"/>
    </source>
</evidence>
<dbReference type="GO" id="GO:0015421">
    <property type="term" value="F:ABC-type oligopeptide transporter activity"/>
    <property type="evidence" value="ECO:0007669"/>
    <property type="project" value="TreeGrafter"/>
</dbReference>
<dbReference type="HOGENOM" id="CLU_000604_84_4_9"/>
<dbReference type="PROSITE" id="PS50929">
    <property type="entry name" value="ABC_TM1F"/>
    <property type="match status" value="1"/>
</dbReference>
<dbReference type="PROSITE" id="PS50893">
    <property type="entry name" value="ABC_TRANSPORTER_2"/>
    <property type="match status" value="1"/>
</dbReference>
<evidence type="ECO:0000256" key="8">
    <source>
        <dbReference type="ARBA" id="ARBA00023136"/>
    </source>
</evidence>
<evidence type="ECO:0000259" key="11">
    <source>
        <dbReference type="PROSITE" id="PS50893"/>
    </source>
</evidence>
<dbReference type="SMART" id="SM00382">
    <property type="entry name" value="AAA"/>
    <property type="match status" value="1"/>
</dbReference>
<dbReference type="SUPFAM" id="SSF52540">
    <property type="entry name" value="P-loop containing nucleoside triphosphate hydrolases"/>
    <property type="match status" value="1"/>
</dbReference>
<dbReference type="PANTHER" id="PTHR43394">
    <property type="entry name" value="ATP-DEPENDENT PERMEASE MDL1, MITOCHONDRIAL"/>
    <property type="match status" value="1"/>
</dbReference>
<comment type="subcellular location">
    <subcellularLocation>
        <location evidence="1">Cell membrane</location>
        <topology evidence="1">Multi-pass membrane protein</topology>
    </subcellularLocation>
</comment>
<proteinExistence type="predicted"/>
<dbReference type="RefSeq" id="WP_013484384.1">
    <property type="nucleotide sequence ID" value="NC_014828.1"/>
</dbReference>
<dbReference type="GO" id="GO:0016887">
    <property type="term" value="F:ATP hydrolysis activity"/>
    <property type="evidence" value="ECO:0007669"/>
    <property type="project" value="InterPro"/>
</dbReference>
<evidence type="ECO:0000256" key="6">
    <source>
        <dbReference type="ARBA" id="ARBA00022840"/>
    </source>
</evidence>
<organism evidence="13 14">
    <name type="scientific">Ethanoligenens harbinense (strain DSM 18485 / JCM 12961 / CGMCC 1.5033 / YUAN-3)</name>
    <dbReference type="NCBI Taxonomy" id="663278"/>
    <lineage>
        <taxon>Bacteria</taxon>
        <taxon>Bacillati</taxon>
        <taxon>Bacillota</taxon>
        <taxon>Clostridia</taxon>
        <taxon>Eubacteriales</taxon>
        <taxon>Oscillospiraceae</taxon>
        <taxon>Ethanoligenens</taxon>
    </lineage>
</organism>
<accession>E6U8L2</accession>
<dbReference type="Pfam" id="PF00005">
    <property type="entry name" value="ABC_tran"/>
    <property type="match status" value="1"/>
</dbReference>
<dbReference type="STRING" id="663278.Ethha_0418"/>
<evidence type="ECO:0000313" key="14">
    <source>
        <dbReference type="Proteomes" id="UP000001551"/>
    </source>
</evidence>
<dbReference type="SUPFAM" id="SSF90123">
    <property type="entry name" value="ABC transporter transmembrane region"/>
    <property type="match status" value="1"/>
</dbReference>
<dbReference type="InterPro" id="IPR003593">
    <property type="entry name" value="AAA+_ATPase"/>
</dbReference>
<dbReference type="FunFam" id="3.40.50.300:FF:000287">
    <property type="entry name" value="Multidrug ABC transporter ATP-binding protein"/>
    <property type="match status" value="1"/>
</dbReference>
<dbReference type="GO" id="GO:0005524">
    <property type="term" value="F:ATP binding"/>
    <property type="evidence" value="ECO:0007669"/>
    <property type="project" value="UniProtKB-KW"/>
</dbReference>
<evidence type="ECO:0000256" key="5">
    <source>
        <dbReference type="ARBA" id="ARBA00022741"/>
    </source>
</evidence>
<dbReference type="InterPro" id="IPR027417">
    <property type="entry name" value="P-loop_NTPase"/>
</dbReference>
<dbReference type="eggNOG" id="COG1132">
    <property type="taxonomic scope" value="Bacteria"/>
</dbReference>
<dbReference type="InterPro" id="IPR017871">
    <property type="entry name" value="ABC_transporter-like_CS"/>
</dbReference>
<evidence type="ECO:0000256" key="4">
    <source>
        <dbReference type="ARBA" id="ARBA00022692"/>
    </source>
</evidence>
<dbReference type="CDD" id="cd03254">
    <property type="entry name" value="ABCC_Glucan_exporter_like"/>
    <property type="match status" value="1"/>
</dbReference>
<feature type="domain" description="ABC transporter" evidence="11">
    <location>
        <begin position="519"/>
        <end position="753"/>
    </location>
</feature>
<keyword evidence="3" id="KW-1003">Cell membrane</keyword>
<keyword evidence="5" id="KW-0547">Nucleotide-binding</keyword>
<evidence type="ECO:0000256" key="2">
    <source>
        <dbReference type="ARBA" id="ARBA00022448"/>
    </source>
</evidence>
<dbReference type="PANTHER" id="PTHR43394:SF1">
    <property type="entry name" value="ATP-BINDING CASSETTE SUB-FAMILY B MEMBER 10, MITOCHONDRIAL"/>
    <property type="match status" value="1"/>
</dbReference>
<gene>
    <name evidence="13" type="ordered locus">Ethha_0418</name>
</gene>
<name>E6U8L2_ETHHY</name>
<dbReference type="KEGG" id="eha:Ethha_0418"/>